<proteinExistence type="predicted"/>
<organism evidence="1 2">
    <name type="scientific">Thlaspi arvense</name>
    <name type="common">Field penny-cress</name>
    <dbReference type="NCBI Taxonomy" id="13288"/>
    <lineage>
        <taxon>Eukaryota</taxon>
        <taxon>Viridiplantae</taxon>
        <taxon>Streptophyta</taxon>
        <taxon>Embryophyta</taxon>
        <taxon>Tracheophyta</taxon>
        <taxon>Spermatophyta</taxon>
        <taxon>Magnoliopsida</taxon>
        <taxon>eudicotyledons</taxon>
        <taxon>Gunneridae</taxon>
        <taxon>Pentapetalae</taxon>
        <taxon>rosids</taxon>
        <taxon>malvids</taxon>
        <taxon>Brassicales</taxon>
        <taxon>Brassicaceae</taxon>
        <taxon>Thlaspideae</taxon>
        <taxon>Thlaspi</taxon>
    </lineage>
</organism>
<name>A0AAU9T494_THLAR</name>
<evidence type="ECO:0000313" key="2">
    <source>
        <dbReference type="Proteomes" id="UP000836841"/>
    </source>
</evidence>
<reference evidence="1 2" key="1">
    <citation type="submission" date="2022-03" db="EMBL/GenBank/DDBJ databases">
        <authorList>
            <person name="Nunn A."/>
            <person name="Chopra R."/>
            <person name="Nunn A."/>
            <person name="Contreras Garrido A."/>
        </authorList>
    </citation>
    <scope>NUCLEOTIDE SEQUENCE [LARGE SCALE GENOMIC DNA]</scope>
</reference>
<evidence type="ECO:0000313" key="1">
    <source>
        <dbReference type="EMBL" id="CAH2077439.1"/>
    </source>
</evidence>
<gene>
    <name evidence="1" type="ORF">TAV2_LOCUS25328</name>
</gene>
<accession>A0AAU9T494</accession>
<protein>
    <submittedName>
        <fullName evidence="1">Uncharacterized protein</fullName>
    </submittedName>
</protein>
<dbReference type="AlphaFoldDB" id="A0AAU9T494"/>
<dbReference type="EMBL" id="OU466863">
    <property type="protein sequence ID" value="CAH2077439.1"/>
    <property type="molecule type" value="Genomic_DNA"/>
</dbReference>
<dbReference type="Proteomes" id="UP000836841">
    <property type="component" value="Chromosome 7"/>
</dbReference>
<sequence length="117" mass="12986">MALPIFLPIRITAVFLRARLADFAENPPPLAAASSDRHLAVMDSMNADLKQVSETTLPTSCSCCSFDIEVLCASMVSSDIDGAEAYLSDFTKIDSNYESNLMFYLLKRQRVMKLLLE</sequence>
<keyword evidence="2" id="KW-1185">Reference proteome</keyword>